<comment type="caution">
    <text evidence="2">The sequence shown here is derived from an EMBL/GenBank/DDBJ whole genome shotgun (WGS) entry which is preliminary data.</text>
</comment>
<evidence type="ECO:0000313" key="2">
    <source>
        <dbReference type="EMBL" id="MDQ7249373.1"/>
    </source>
</evidence>
<gene>
    <name evidence="2" type="ORF">Q8A70_16920</name>
</gene>
<dbReference type="RefSeq" id="WP_379957279.1">
    <property type="nucleotide sequence ID" value="NZ_JAUYVI010000005.1"/>
</dbReference>
<evidence type="ECO:0000313" key="3">
    <source>
        <dbReference type="Proteomes" id="UP001230156"/>
    </source>
</evidence>
<accession>A0ABU0YRW5</accession>
<evidence type="ECO:0000256" key="1">
    <source>
        <dbReference type="SAM" id="Phobius"/>
    </source>
</evidence>
<sequence length="107" mass="11517">MPLILGGVALGVALVTRYVWIESTEIGLSCAALPPPWWCEARYVVIRIHQLDGWGLVALAAGLLSLLTRWYWLALVALVVGLIGVVLYNTGLAAVGLLAGLLLILRR</sequence>
<organism evidence="2 3">
    <name type="scientific">Dongia sedimenti</name>
    <dbReference type="NCBI Taxonomy" id="3064282"/>
    <lineage>
        <taxon>Bacteria</taxon>
        <taxon>Pseudomonadati</taxon>
        <taxon>Pseudomonadota</taxon>
        <taxon>Alphaproteobacteria</taxon>
        <taxon>Rhodospirillales</taxon>
        <taxon>Dongiaceae</taxon>
        <taxon>Dongia</taxon>
    </lineage>
</organism>
<keyword evidence="1" id="KW-1133">Transmembrane helix</keyword>
<keyword evidence="1" id="KW-0812">Transmembrane</keyword>
<feature type="transmembrane region" description="Helical" evidence="1">
    <location>
        <begin position="51"/>
        <end position="72"/>
    </location>
</feature>
<name>A0ABU0YRW5_9PROT</name>
<proteinExistence type="predicted"/>
<keyword evidence="3" id="KW-1185">Reference proteome</keyword>
<reference evidence="3" key="1">
    <citation type="submission" date="2023-08" db="EMBL/GenBank/DDBJ databases">
        <title>Rhodospirillaceae gen. nov., a novel taxon isolated from the Yangtze River Yuezi River estuary sludge.</title>
        <authorList>
            <person name="Ruan L."/>
        </authorList>
    </citation>
    <scope>NUCLEOTIDE SEQUENCE [LARGE SCALE GENOMIC DNA]</scope>
    <source>
        <strain evidence="3">R-7</strain>
    </source>
</reference>
<dbReference type="EMBL" id="JAUYVI010000005">
    <property type="protein sequence ID" value="MDQ7249373.1"/>
    <property type="molecule type" value="Genomic_DNA"/>
</dbReference>
<dbReference type="Proteomes" id="UP001230156">
    <property type="component" value="Unassembled WGS sequence"/>
</dbReference>
<protein>
    <submittedName>
        <fullName evidence="2">Uncharacterized protein</fullName>
    </submittedName>
</protein>
<feature type="transmembrane region" description="Helical" evidence="1">
    <location>
        <begin position="78"/>
        <end position="105"/>
    </location>
</feature>
<keyword evidence="1" id="KW-0472">Membrane</keyword>